<keyword evidence="2" id="KW-1185">Reference proteome</keyword>
<name>A0ACD4NS49_9HYPH</name>
<protein>
    <submittedName>
        <fullName evidence="1">Glycoside hydrolase family 25 protein</fullName>
    </submittedName>
</protein>
<dbReference type="EMBL" id="CP113520">
    <property type="protein sequence ID" value="WAJ29800.1"/>
    <property type="molecule type" value="Genomic_DNA"/>
</dbReference>
<evidence type="ECO:0000313" key="1">
    <source>
        <dbReference type="EMBL" id="WAJ29800.1"/>
    </source>
</evidence>
<sequence length="516" mass="55445">MTTMTAALAAAMKLACAIAAGTVLLASGARADWKAPWKDETRALVIDAYEFNPIDWEKMTGDDRIAGFINKASDGLPPDWRCGKLTGDDEKLCKNRWWKYEVTKELYMTRRAMAKMKGLLWGAYHLGRPGNPREQADHFIDFAEPGPDELIALDIEDNTSEWMSLADAEIFADQIKIRTGRYPVLYTNGSTAQFVSDHAETYPLLSRLPLWYARYRDDITGKFPTETWPSYALWQFSSMHNCNARSCPYRVPGAKTDIDVNVSPLTVAELREEWPFRELLPRRDVADPGALIASVSDEAKQAVAEVVEVAEAQAPAPAPTEPGASLVAAYGPTEGETPRIDPLELLTAAAHEKPAPATAEAAKVAALDARDPMATGTVRADDGASAAAKQATAAFHAIEPATFAESYAAALKGLALAATQVPLLTRGEAAAPAHPQRETSLGQRSRLSEILAAKGETLAGLQGPAAPADILSEARAAFSQSRGGRILRAGAPSRGTLTAELEAADARVSDAFAATR</sequence>
<keyword evidence="1" id="KW-0378">Hydrolase</keyword>
<gene>
    <name evidence="1" type="ORF">OXU80_06145</name>
</gene>
<evidence type="ECO:0000313" key="2">
    <source>
        <dbReference type="Proteomes" id="UP001163223"/>
    </source>
</evidence>
<proteinExistence type="predicted"/>
<accession>A0ACD4NS49</accession>
<organism evidence="1 2">
    <name type="scientific">Antarcticirhabdus aurantiaca</name>
    <dbReference type="NCBI Taxonomy" id="2606717"/>
    <lineage>
        <taxon>Bacteria</taxon>
        <taxon>Pseudomonadati</taxon>
        <taxon>Pseudomonadota</taxon>
        <taxon>Alphaproteobacteria</taxon>
        <taxon>Hyphomicrobiales</taxon>
        <taxon>Aurantimonadaceae</taxon>
        <taxon>Antarcticirhabdus</taxon>
    </lineage>
</organism>
<reference evidence="1" key="1">
    <citation type="submission" date="2022-11" db="EMBL/GenBank/DDBJ databases">
        <title>beta-Carotene-producing bacterium, Jeongeuplla avenae sp. nov., alleviates the salt stress of Arabidopsis seedlings.</title>
        <authorList>
            <person name="Jiang L."/>
            <person name="Lee J."/>
        </authorList>
    </citation>
    <scope>NUCLEOTIDE SEQUENCE</scope>
    <source>
        <strain evidence="1">DY_R2A_6</strain>
    </source>
</reference>
<dbReference type="Proteomes" id="UP001163223">
    <property type="component" value="Chromosome"/>
</dbReference>